<dbReference type="Proteomes" id="UP001487740">
    <property type="component" value="Unassembled WGS sequence"/>
</dbReference>
<dbReference type="PRINTS" id="PR00177">
    <property type="entry name" value="NMDARECEPTOR"/>
</dbReference>
<feature type="compositionally biased region" description="Basic and acidic residues" evidence="16">
    <location>
        <begin position="795"/>
        <end position="810"/>
    </location>
</feature>
<dbReference type="SUPFAM" id="SSF53850">
    <property type="entry name" value="Periplasmic binding protein-like II"/>
    <property type="match status" value="1"/>
</dbReference>
<reference evidence="19 20" key="1">
    <citation type="submission" date="2023-03" db="EMBL/GenBank/DDBJ databases">
        <title>High-quality genome of Scylla paramamosain provides insights in environmental adaptation.</title>
        <authorList>
            <person name="Zhang L."/>
        </authorList>
    </citation>
    <scope>NUCLEOTIDE SEQUENCE [LARGE SCALE GENOMIC DNA]</scope>
    <source>
        <strain evidence="19">LZ_2023a</strain>
        <tissue evidence="19">Muscle</tissue>
    </source>
</reference>
<dbReference type="PANTHER" id="PTHR18966">
    <property type="entry name" value="IONOTROPIC GLUTAMATE RECEPTOR"/>
    <property type="match status" value="1"/>
</dbReference>
<keyword evidence="6 17" id="KW-1133">Transmembrane helix</keyword>
<evidence type="ECO:0000256" key="2">
    <source>
        <dbReference type="ARBA" id="ARBA00008685"/>
    </source>
</evidence>
<evidence type="ECO:0000256" key="4">
    <source>
        <dbReference type="ARBA" id="ARBA00022475"/>
    </source>
</evidence>
<evidence type="ECO:0000313" key="19">
    <source>
        <dbReference type="EMBL" id="KAK8388994.1"/>
    </source>
</evidence>
<evidence type="ECO:0000256" key="12">
    <source>
        <dbReference type="ARBA" id="ARBA00023303"/>
    </source>
</evidence>
<feature type="compositionally biased region" description="Basic and acidic residues" evidence="16">
    <location>
        <begin position="823"/>
        <end position="851"/>
    </location>
</feature>
<evidence type="ECO:0000256" key="16">
    <source>
        <dbReference type="SAM" id="MobiDB-lite"/>
    </source>
</evidence>
<evidence type="ECO:0000256" key="5">
    <source>
        <dbReference type="ARBA" id="ARBA00022692"/>
    </source>
</evidence>
<dbReference type="InterPro" id="IPR001320">
    <property type="entry name" value="Iontro_rcpt_C"/>
</dbReference>
<dbReference type="InterPro" id="IPR015683">
    <property type="entry name" value="Ionotropic_Glu_rcpt"/>
</dbReference>
<comment type="similarity">
    <text evidence="2">Belongs to the glutamate-gated ion channel (TC 1.A.10.1) family.</text>
</comment>
<feature type="domain" description="Ionotropic glutamate receptor C-terminal" evidence="18">
    <location>
        <begin position="69"/>
        <end position="240"/>
    </location>
</feature>
<accession>A0AAW0TMQ8</accession>
<dbReference type="GO" id="GO:0005886">
    <property type="term" value="C:plasma membrane"/>
    <property type="evidence" value="ECO:0007669"/>
    <property type="project" value="UniProtKB-SubCell"/>
</dbReference>
<evidence type="ECO:0000256" key="1">
    <source>
        <dbReference type="ARBA" id="ARBA00004651"/>
    </source>
</evidence>
<feature type="disulfide bond" evidence="15">
    <location>
        <begin position="189"/>
        <end position="243"/>
    </location>
</feature>
<dbReference type="InterPro" id="IPR001508">
    <property type="entry name" value="Iono_Glu_rcpt_met"/>
</dbReference>
<feature type="transmembrane region" description="Helical" evidence="17">
    <location>
        <begin position="87"/>
        <end position="111"/>
    </location>
</feature>
<organism evidence="19 20">
    <name type="scientific">Scylla paramamosain</name>
    <name type="common">Mud crab</name>
    <dbReference type="NCBI Taxonomy" id="85552"/>
    <lineage>
        <taxon>Eukaryota</taxon>
        <taxon>Metazoa</taxon>
        <taxon>Ecdysozoa</taxon>
        <taxon>Arthropoda</taxon>
        <taxon>Crustacea</taxon>
        <taxon>Multicrustacea</taxon>
        <taxon>Malacostraca</taxon>
        <taxon>Eumalacostraca</taxon>
        <taxon>Eucarida</taxon>
        <taxon>Decapoda</taxon>
        <taxon>Pleocyemata</taxon>
        <taxon>Brachyura</taxon>
        <taxon>Eubrachyura</taxon>
        <taxon>Portunoidea</taxon>
        <taxon>Portunidae</taxon>
        <taxon>Portuninae</taxon>
        <taxon>Scylla</taxon>
    </lineage>
</organism>
<proteinExistence type="inferred from homology"/>
<feature type="transmembrane region" description="Helical" evidence="17">
    <location>
        <begin position="58"/>
        <end position="75"/>
    </location>
</feature>
<keyword evidence="10" id="KW-0325">Glycoprotein</keyword>
<evidence type="ECO:0000256" key="6">
    <source>
        <dbReference type="ARBA" id="ARBA00022989"/>
    </source>
</evidence>
<feature type="binding site" evidence="13">
    <location>
        <position position="175"/>
    </location>
    <ligand>
        <name>L-glutamate</name>
        <dbReference type="ChEBI" id="CHEBI:29985"/>
    </ligand>
</feature>
<feature type="region of interest" description="Disordered" evidence="16">
    <location>
        <begin position="780"/>
        <end position="889"/>
    </location>
</feature>
<keyword evidence="20" id="KW-1185">Reference proteome</keyword>
<keyword evidence="8 17" id="KW-0472">Membrane</keyword>
<dbReference type="AlphaFoldDB" id="A0AAW0TMQ8"/>
<evidence type="ECO:0000256" key="14">
    <source>
        <dbReference type="PIRSR" id="PIRSR601508-2"/>
    </source>
</evidence>
<protein>
    <recommendedName>
        <fullName evidence="18">Ionotropic glutamate receptor C-terminal domain-containing protein</fullName>
    </recommendedName>
</protein>
<feature type="region of interest" description="Disordered" evidence="16">
    <location>
        <begin position="380"/>
        <end position="430"/>
    </location>
</feature>
<keyword evidence="7" id="KW-0406">Ion transport</keyword>
<evidence type="ECO:0000259" key="18">
    <source>
        <dbReference type="SMART" id="SM00079"/>
    </source>
</evidence>
<feature type="binding site" evidence="13">
    <location>
        <position position="133"/>
    </location>
    <ligand>
        <name>L-glutamate</name>
        <dbReference type="ChEBI" id="CHEBI:29985"/>
    </ligand>
</feature>
<keyword evidence="15" id="KW-1015">Disulfide bond</keyword>
<keyword evidence="4" id="KW-1003">Cell membrane</keyword>
<evidence type="ECO:0000313" key="20">
    <source>
        <dbReference type="Proteomes" id="UP001487740"/>
    </source>
</evidence>
<feature type="compositionally biased region" description="Basic and acidic residues" evidence="16">
    <location>
        <begin position="1004"/>
        <end position="1051"/>
    </location>
</feature>
<feature type="transmembrane region" description="Helical" evidence="17">
    <location>
        <begin position="256"/>
        <end position="282"/>
    </location>
</feature>
<feature type="region of interest" description="Disordered" evidence="16">
    <location>
        <begin position="965"/>
        <end position="1146"/>
    </location>
</feature>
<feature type="site" description="Crucial to convey clamshell closure to channel opening" evidence="14">
    <location>
        <position position="110"/>
    </location>
</feature>
<feature type="compositionally biased region" description="Basic and acidic residues" evidence="16">
    <location>
        <begin position="974"/>
        <end position="987"/>
    </location>
</feature>
<evidence type="ECO:0000256" key="3">
    <source>
        <dbReference type="ARBA" id="ARBA00022448"/>
    </source>
</evidence>
<dbReference type="Pfam" id="PF00060">
    <property type="entry name" value="Lig_chan"/>
    <property type="match status" value="1"/>
</dbReference>
<keyword evidence="3" id="KW-0813">Transport</keyword>
<feature type="transmembrane region" description="Helical" evidence="17">
    <location>
        <begin position="16"/>
        <end position="37"/>
    </location>
</feature>
<feature type="compositionally biased region" description="Basic and acidic residues" evidence="16">
    <location>
        <begin position="863"/>
        <end position="872"/>
    </location>
</feature>
<evidence type="ECO:0000256" key="7">
    <source>
        <dbReference type="ARBA" id="ARBA00023065"/>
    </source>
</evidence>
<evidence type="ECO:0000256" key="15">
    <source>
        <dbReference type="PIRSR" id="PIRSR601508-3"/>
    </source>
</evidence>
<evidence type="ECO:0000256" key="10">
    <source>
        <dbReference type="ARBA" id="ARBA00023180"/>
    </source>
</evidence>
<comment type="caution">
    <text evidence="19">The sequence shown here is derived from an EMBL/GenBank/DDBJ whole genome shotgun (WGS) entry which is preliminary data.</text>
</comment>
<keyword evidence="11" id="KW-1071">Ligand-gated ion channel</keyword>
<feature type="region of interest" description="Disordered" evidence="16">
    <location>
        <begin position="729"/>
        <end position="756"/>
    </location>
</feature>
<dbReference type="GO" id="GO:0015276">
    <property type="term" value="F:ligand-gated monoatomic ion channel activity"/>
    <property type="evidence" value="ECO:0007669"/>
    <property type="project" value="InterPro"/>
</dbReference>
<sequence length="1146" mass="130150">MEVPLLAFLVPFSPELWIAIFVSLNITAFSVAVYEWLSPFGLNPWGRQRSKNFSYGSALWVIWGLLFSHLVAFKAPKSWPNKVLINVWGAFSVIFVASYTANIAALFAGLFQTRDHHGRNILSLRVGSVRASSAEYYVSKIKPDLWEHMKPNLVNDFTNGLHRLRSGTLDLMVGDSAVLDYLRANDPGCTLARHGEDLVSDTFAISMGKGFPLRVKINTILARYLASGHLDHLKHKWYGELPCFNRISADLYKPQALEISTVGGVFLMLTLGIGVGIFLLFLEHLVYRYALPTLRTKPKESVWRNRNLMFFSQKLYKFINCVELVSPHHSAKELANSLRTGQIMGLFQKSVKRKENEQRRRRKSKAQFFEMIQEIRRVQKEERAEQVIPPPTSATSTTVTEDSRRGEPTPSHPLEATPAPPSPFSTTTTATTQAPITIDYLPGPNPHEDSEGIIVVNSSVPLGLVEELTSKIGHEDVEIEEDSSSGILILKVSDPEEALEANTFNQQLEDTQTYKLQGTAGECEMCTCSVQEGGVTRRKESGGCLNCLQRQDSARIARRAADGTCYPCNTVASTRENPLGAYPIIVGTANGLRHRGSVPNPPTSHLPSPSLRPATAPSTAIPSPGIMQQADVPEILGHATRSLEDLEARTRHSLGEKSYERVRLLPLSQQTAIQSSGSLQLVAALSPGRERVNSDLLRHVSKADLWQLWQDSEKELRVRLRQAESQRDELLRQMSKASHRDRHPLTEGSSEEWDSKSLEDTMGDAKKLYAAVPHVSRRAEDIGDFPRTGRRMSRERRPDETRLKNTRRDSSTTPRKKKRQRSKSQDYLETRKSTESLEEKKLYPKVEERVITPRKHSSRRKRDGSQDRRTESEEGQTLPRQRPVVHRSFEGAIDKTDLVDPLGEYCSTPLPLLRSLHQQSKSDSERNYAFLQSLTPERRDERLPHDTYTDHIHLKTFCREIKGRGCESDEQTEEDSRLKRSDEERLSIRRRRGLHHGVGGHVESQTRRPRERHPSREAYEVPHRRESSLQRDTRQPLHRRPYEREAARDHTSPYSGSHRQQQPPPPTQQQHGVRRHTTYDSSSDPEDPIYAAAQALEAGSTREALGRRQPSQHPYPRTYEGRRSGDRMEDRRSSERKTFRETREPP</sequence>
<dbReference type="GO" id="GO:0038023">
    <property type="term" value="F:signaling receptor activity"/>
    <property type="evidence" value="ECO:0007669"/>
    <property type="project" value="InterPro"/>
</dbReference>
<dbReference type="EMBL" id="JARAKH010000028">
    <property type="protein sequence ID" value="KAK8388994.1"/>
    <property type="molecule type" value="Genomic_DNA"/>
</dbReference>
<feature type="region of interest" description="Disordered" evidence="16">
    <location>
        <begin position="595"/>
        <end position="617"/>
    </location>
</feature>
<feature type="compositionally biased region" description="Basic residues" evidence="16">
    <location>
        <begin position="852"/>
        <end position="862"/>
    </location>
</feature>
<dbReference type="Gene3D" id="1.10.287.70">
    <property type="match status" value="1"/>
</dbReference>
<comment type="subcellular location">
    <subcellularLocation>
        <location evidence="1">Cell membrane</location>
        <topology evidence="1">Multi-pass membrane protein</topology>
    </subcellularLocation>
</comment>
<dbReference type="FunFam" id="1.10.287.70:FF:000191">
    <property type="entry name" value="Glutamate receptor ionotropic, NMDA 3A"/>
    <property type="match status" value="1"/>
</dbReference>
<evidence type="ECO:0000256" key="17">
    <source>
        <dbReference type="SAM" id="Phobius"/>
    </source>
</evidence>
<evidence type="ECO:0000256" key="8">
    <source>
        <dbReference type="ARBA" id="ARBA00023136"/>
    </source>
</evidence>
<evidence type="ECO:0000256" key="11">
    <source>
        <dbReference type="ARBA" id="ARBA00023286"/>
    </source>
</evidence>
<dbReference type="SMART" id="SM00079">
    <property type="entry name" value="PBPe"/>
    <property type="match status" value="1"/>
</dbReference>
<dbReference type="Gene3D" id="3.40.190.10">
    <property type="entry name" value="Periplasmic binding protein-like II"/>
    <property type="match status" value="2"/>
</dbReference>
<keyword evidence="5 17" id="KW-0812">Transmembrane</keyword>
<evidence type="ECO:0000256" key="9">
    <source>
        <dbReference type="ARBA" id="ARBA00023170"/>
    </source>
</evidence>
<evidence type="ECO:0000256" key="13">
    <source>
        <dbReference type="PIRSR" id="PIRSR601508-1"/>
    </source>
</evidence>
<keyword evidence="9" id="KW-0675">Receptor</keyword>
<feature type="compositionally biased region" description="Basic and acidic residues" evidence="16">
    <location>
        <begin position="1119"/>
        <end position="1146"/>
    </location>
</feature>
<keyword evidence="12" id="KW-0407">Ion channel</keyword>
<name>A0AAW0TMQ8_SCYPA</name>
<gene>
    <name evidence="19" type="ORF">O3P69_020755</name>
</gene>